<dbReference type="EMBL" id="ABIB01000024">
    <property type="protein sequence ID" value="EDP94218.1"/>
    <property type="molecule type" value="Genomic_DNA"/>
</dbReference>
<dbReference type="Proteomes" id="UP000002945">
    <property type="component" value="Unassembled WGS sequence"/>
</dbReference>
<gene>
    <name evidence="1" type="ORF">KAOT1_00970</name>
</gene>
<keyword evidence="2" id="KW-1185">Reference proteome</keyword>
<dbReference type="HOGENOM" id="CLU_2649725_0_0_10"/>
<organism evidence="1 2">
    <name type="scientific">Kordia algicida OT-1</name>
    <dbReference type="NCBI Taxonomy" id="391587"/>
    <lineage>
        <taxon>Bacteria</taxon>
        <taxon>Pseudomonadati</taxon>
        <taxon>Bacteroidota</taxon>
        <taxon>Flavobacteriia</taxon>
        <taxon>Flavobacteriales</taxon>
        <taxon>Flavobacteriaceae</taxon>
        <taxon>Kordia</taxon>
    </lineage>
</organism>
<comment type="caution">
    <text evidence="1">The sequence shown here is derived from an EMBL/GenBank/DDBJ whole genome shotgun (WGS) entry which is preliminary data.</text>
</comment>
<dbReference type="AlphaFoldDB" id="A9EDS6"/>
<evidence type="ECO:0000313" key="2">
    <source>
        <dbReference type="Proteomes" id="UP000002945"/>
    </source>
</evidence>
<dbReference type="eggNOG" id="ENOG502ZRXB">
    <property type="taxonomic scope" value="Bacteria"/>
</dbReference>
<name>A9EDS6_9FLAO</name>
<sequence>MITSISLTIKNISKLVSLDMLQAIMLPFLVEKVKRRVVQFGTLGKLKLQIEAYENGAFTGALDTYWYPDEDRFSHK</sequence>
<reference evidence="1 2" key="1">
    <citation type="journal article" date="2011" name="J. Bacteriol.">
        <title>Genome sequence of the algicidal bacterium Kordia algicida OT-1.</title>
        <authorList>
            <person name="Lee H.S."/>
            <person name="Kang S.G."/>
            <person name="Kwon K.K."/>
            <person name="Lee J.H."/>
            <person name="Kim S.J."/>
        </authorList>
    </citation>
    <scope>NUCLEOTIDE SEQUENCE [LARGE SCALE GENOMIC DNA]</scope>
    <source>
        <strain evidence="1 2">OT-1</strain>
    </source>
</reference>
<accession>A9EDS6</accession>
<proteinExistence type="predicted"/>
<protein>
    <submittedName>
        <fullName evidence="1">Uncharacterized protein</fullName>
    </submittedName>
</protein>
<evidence type="ECO:0000313" key="1">
    <source>
        <dbReference type="EMBL" id="EDP94218.1"/>
    </source>
</evidence>